<dbReference type="Proteomes" id="UP000467637">
    <property type="component" value="Unassembled WGS sequence"/>
</dbReference>
<gene>
    <name evidence="2" type="ORF">GON05_10365</name>
</gene>
<keyword evidence="3" id="KW-1185">Reference proteome</keyword>
<evidence type="ECO:0000313" key="3">
    <source>
        <dbReference type="Proteomes" id="UP000467637"/>
    </source>
</evidence>
<dbReference type="RefSeq" id="WP_157319308.1">
    <property type="nucleotide sequence ID" value="NZ_WSEM01000008.1"/>
</dbReference>
<accession>A0ABW9U6K5</accession>
<sequence length="144" mass="16359">MVRGQKLERLLWSISFPGLGQLLNRKYIKGVLLIALEVIINLQSHLNKMIQRSFTGDVGRAIAETDYQWLMYYPCVYMFGIWDANRDADDELKPFAFLPFVFASFSATAGLIYSPYLLGPVWLALIFCFFGVGVGIYLGKMISN</sequence>
<evidence type="ECO:0000256" key="1">
    <source>
        <dbReference type="SAM" id="Phobius"/>
    </source>
</evidence>
<feature type="transmembrane region" description="Helical" evidence="1">
    <location>
        <begin position="119"/>
        <end position="139"/>
    </location>
</feature>
<keyword evidence="1" id="KW-1133">Transmembrane helix</keyword>
<keyword evidence="1" id="KW-0472">Membrane</keyword>
<keyword evidence="1" id="KW-0812">Transmembrane</keyword>
<evidence type="ECO:0000313" key="2">
    <source>
        <dbReference type="EMBL" id="MVQ35056.1"/>
    </source>
</evidence>
<protein>
    <submittedName>
        <fullName evidence="2">Uncharacterized protein</fullName>
    </submittedName>
</protein>
<feature type="transmembrane region" description="Helical" evidence="1">
    <location>
        <begin position="95"/>
        <end position="113"/>
    </location>
</feature>
<dbReference type="EMBL" id="WSEM01000008">
    <property type="protein sequence ID" value="MVQ35056.1"/>
    <property type="molecule type" value="Genomic_DNA"/>
</dbReference>
<comment type="caution">
    <text evidence="2">The sequence shown here is derived from an EMBL/GenBank/DDBJ whole genome shotgun (WGS) entry which is preliminary data.</text>
</comment>
<reference evidence="2 3" key="1">
    <citation type="submission" date="2019-12" db="EMBL/GenBank/DDBJ databases">
        <authorList>
            <person name="Huq M.A."/>
        </authorList>
    </citation>
    <scope>NUCLEOTIDE SEQUENCE [LARGE SCALE GENOMIC DNA]</scope>
    <source>
        <strain evidence="2 3">MAH-34</strain>
    </source>
</reference>
<proteinExistence type="predicted"/>
<organism evidence="2 3">
    <name type="scientific">Paenibacillus anseongense</name>
    <dbReference type="NCBI Taxonomy" id="2682845"/>
    <lineage>
        <taxon>Bacteria</taxon>
        <taxon>Bacillati</taxon>
        <taxon>Bacillota</taxon>
        <taxon>Bacilli</taxon>
        <taxon>Bacillales</taxon>
        <taxon>Paenibacillaceae</taxon>
        <taxon>Paenibacillus</taxon>
    </lineage>
</organism>
<name>A0ABW9U6K5_9BACL</name>